<reference evidence="2" key="1">
    <citation type="submission" date="2020-07" db="EMBL/GenBank/DDBJ databases">
        <authorList>
            <person name="Lin J."/>
        </authorList>
    </citation>
    <scope>NUCLEOTIDE SEQUENCE</scope>
</reference>
<organism evidence="2">
    <name type="scientific">Ananas comosus var. bracteatus</name>
    <name type="common">red pineapple</name>
    <dbReference type="NCBI Taxonomy" id="296719"/>
    <lineage>
        <taxon>Eukaryota</taxon>
        <taxon>Viridiplantae</taxon>
        <taxon>Streptophyta</taxon>
        <taxon>Embryophyta</taxon>
        <taxon>Tracheophyta</taxon>
        <taxon>Spermatophyta</taxon>
        <taxon>Magnoliopsida</taxon>
        <taxon>Liliopsida</taxon>
        <taxon>Poales</taxon>
        <taxon>Bromeliaceae</taxon>
        <taxon>Bromelioideae</taxon>
        <taxon>Ananas</taxon>
    </lineage>
</organism>
<dbReference type="PANTHER" id="PTHR36404:SF1">
    <property type="entry name" value="EMBRYO DEFECTIVE 2737"/>
    <property type="match status" value="1"/>
</dbReference>
<dbReference type="InterPro" id="IPR056892">
    <property type="entry name" value="Zf-AtTam37"/>
</dbReference>
<proteinExistence type="predicted"/>
<dbReference type="EMBL" id="LR862135">
    <property type="protein sequence ID" value="CAD1842215.1"/>
    <property type="molecule type" value="Genomic_DNA"/>
</dbReference>
<dbReference type="AlphaFoldDB" id="A0A6V7QHA7"/>
<dbReference type="PANTHER" id="PTHR36404">
    <property type="entry name" value="EMBRYO DEFECTIVE 2737"/>
    <property type="match status" value="1"/>
</dbReference>
<accession>A0A6V7QHA7</accession>
<protein>
    <recommendedName>
        <fullName evidence="1">AtTam37 zinc finger domain-containing protein</fullName>
    </recommendedName>
</protein>
<evidence type="ECO:0000259" key="1">
    <source>
        <dbReference type="Pfam" id="PF25112"/>
    </source>
</evidence>
<gene>
    <name evidence="2" type="ORF">CB5_LOCUS25426</name>
</gene>
<sequence>MSRGTDKMVKAAKQFAEVHYKVFTARYGQQIIDLLELPIKLVLSPFTLAYDLVGSARAASASPSSPPASPSPPSSSWRLWARMISRWSWERRCCAKGIAKPAMVGKHYEALAGPNGHWAHGKDLLSNATEALDIVETPFVDFLRANIGERPTAECVAEAILENRAELVHLPSTVDLSVPLPSKECPNCDGSGVMGCPECKHRLQVRISADDIMEPPWKAYNVLRKMDYPYEATFLSLTWLITQYLVDHVLEKSKQLLCLSGGFNYDDDVKQKIWWAYKESMRYDQLRDVVAKRKPGWEHLQDALISLDPVRARDDPVIVKNIPYYKAKKALEGEVMKLDVPPRPLNWGELDLPLNASSWTEEDLKDPKKLLEMTTLLNAQREFADKILDSQWEAKWRQDKLNDLLKERYNHISRTLIKEIFLHLYS</sequence>
<name>A0A6V7QHA7_ANACO</name>
<dbReference type="Pfam" id="PF25112">
    <property type="entry name" value="zf-AtTam37"/>
    <property type="match status" value="1"/>
</dbReference>
<evidence type="ECO:0000313" key="2">
    <source>
        <dbReference type="EMBL" id="CAD1842215.1"/>
    </source>
</evidence>
<dbReference type="GO" id="GO:0009507">
    <property type="term" value="C:chloroplast"/>
    <property type="evidence" value="ECO:0007669"/>
    <property type="project" value="TreeGrafter"/>
</dbReference>
<feature type="domain" description="AtTam37 zinc finger" evidence="1">
    <location>
        <begin position="146"/>
        <end position="217"/>
    </location>
</feature>